<reference evidence="2" key="1">
    <citation type="submission" date="2016-10" db="EMBL/GenBank/DDBJ databases">
        <authorList>
            <person name="Varghese N."/>
            <person name="Submissions S."/>
        </authorList>
    </citation>
    <scope>NUCLEOTIDE SEQUENCE [LARGE SCALE GENOMIC DNA]</scope>
    <source>
        <strain evidence="2">DSM 23920</strain>
    </source>
</reference>
<evidence type="ECO:0000313" key="2">
    <source>
        <dbReference type="Proteomes" id="UP000199656"/>
    </source>
</evidence>
<gene>
    <name evidence="1" type="ORF">SAMN05660909_01001</name>
</gene>
<evidence type="ECO:0000313" key="1">
    <source>
        <dbReference type="EMBL" id="SEA15764.1"/>
    </source>
</evidence>
<keyword evidence="2" id="KW-1185">Reference proteome</keyword>
<name>A0A1H3YXI3_9BACT</name>
<proteinExistence type="predicted"/>
<dbReference type="STRING" id="408074.SAMN05660909_01001"/>
<sequence>MKVGFFINTVKLFFSDLIKGWMVKEGRGIRGENTLVVFEWRVIVFCFYVRGGR</sequence>
<accession>A0A1H3YXI3</accession>
<dbReference type="Proteomes" id="UP000199656">
    <property type="component" value="Unassembled WGS sequence"/>
</dbReference>
<protein>
    <submittedName>
        <fullName evidence="1">Uncharacterized protein</fullName>
    </submittedName>
</protein>
<dbReference type="EMBL" id="FNRL01000003">
    <property type="protein sequence ID" value="SEA15764.1"/>
    <property type="molecule type" value="Genomic_DNA"/>
</dbReference>
<dbReference type="AlphaFoldDB" id="A0A1H3YXI3"/>
<organism evidence="1 2">
    <name type="scientific">Chitinophaga terrae</name>
    <name type="common">ex Kim and Jung 2007</name>
    <dbReference type="NCBI Taxonomy" id="408074"/>
    <lineage>
        <taxon>Bacteria</taxon>
        <taxon>Pseudomonadati</taxon>
        <taxon>Bacteroidota</taxon>
        <taxon>Chitinophagia</taxon>
        <taxon>Chitinophagales</taxon>
        <taxon>Chitinophagaceae</taxon>
        <taxon>Chitinophaga</taxon>
    </lineage>
</organism>